<evidence type="ECO:0000256" key="1">
    <source>
        <dbReference type="SAM" id="MobiDB-lite"/>
    </source>
</evidence>
<gene>
    <name evidence="2" type="ORF">BD289DRAFT_443063</name>
</gene>
<dbReference type="PANTHER" id="PTHR37827">
    <property type="entry name" value="TUDOR DOMAIN-CONTAINING PROTEIN"/>
    <property type="match status" value="1"/>
</dbReference>
<protein>
    <recommendedName>
        <fullName evidence="4">HNH domain-containing protein</fullName>
    </recommendedName>
</protein>
<dbReference type="EMBL" id="KZ678582">
    <property type="protein sequence ID" value="PSR78978.1"/>
    <property type="molecule type" value="Genomic_DNA"/>
</dbReference>
<dbReference type="OrthoDB" id="4850648at2759"/>
<keyword evidence="3" id="KW-1185">Reference proteome</keyword>
<organism evidence="2 3">
    <name type="scientific">Coniella lustricola</name>
    <dbReference type="NCBI Taxonomy" id="2025994"/>
    <lineage>
        <taxon>Eukaryota</taxon>
        <taxon>Fungi</taxon>
        <taxon>Dikarya</taxon>
        <taxon>Ascomycota</taxon>
        <taxon>Pezizomycotina</taxon>
        <taxon>Sordariomycetes</taxon>
        <taxon>Sordariomycetidae</taxon>
        <taxon>Diaporthales</taxon>
        <taxon>Schizoparmaceae</taxon>
        <taxon>Coniella</taxon>
    </lineage>
</organism>
<feature type="compositionally biased region" description="Low complexity" evidence="1">
    <location>
        <begin position="81"/>
        <end position="94"/>
    </location>
</feature>
<accession>A0A2T2ZXM5</accession>
<evidence type="ECO:0000313" key="3">
    <source>
        <dbReference type="Proteomes" id="UP000241462"/>
    </source>
</evidence>
<feature type="region of interest" description="Disordered" evidence="1">
    <location>
        <begin position="35"/>
        <end position="94"/>
    </location>
</feature>
<proteinExistence type="predicted"/>
<dbReference type="Proteomes" id="UP000241462">
    <property type="component" value="Unassembled WGS sequence"/>
</dbReference>
<feature type="region of interest" description="Disordered" evidence="1">
    <location>
        <begin position="151"/>
        <end position="180"/>
    </location>
</feature>
<evidence type="ECO:0008006" key="4">
    <source>
        <dbReference type="Google" id="ProtNLM"/>
    </source>
</evidence>
<reference evidence="2 3" key="1">
    <citation type="journal article" date="2018" name="Mycol. Prog.">
        <title>Coniella lustricola, a new species from submerged detritus.</title>
        <authorList>
            <person name="Raudabaugh D.B."/>
            <person name="Iturriaga T."/>
            <person name="Carver A."/>
            <person name="Mondo S."/>
            <person name="Pangilinan J."/>
            <person name="Lipzen A."/>
            <person name="He G."/>
            <person name="Amirebrahimi M."/>
            <person name="Grigoriev I.V."/>
            <person name="Miller A.N."/>
        </authorList>
    </citation>
    <scope>NUCLEOTIDE SEQUENCE [LARGE SCALE GENOMIC DNA]</scope>
    <source>
        <strain evidence="2 3">B22-T-1</strain>
    </source>
</reference>
<evidence type="ECO:0000313" key="2">
    <source>
        <dbReference type="EMBL" id="PSR78978.1"/>
    </source>
</evidence>
<feature type="compositionally biased region" description="Basic residues" evidence="1">
    <location>
        <begin position="45"/>
        <end position="66"/>
    </location>
</feature>
<dbReference type="STRING" id="2025994.A0A2T2ZXM5"/>
<sequence length="355" mass="38750">MHLPDKSSDNNDTLTHNFDLFRDAFSAALIERVSFDNPQQPSSKPSHRSTNKKKKTGTTATHRKSTARNNNAALPDQENHATTSNSSGADTSTTTAANNAEDLADFADYTAQLAFASLPRELQTLAYTTWADNVAHFGARYHLDAATTTAANSGDAATPATNTTLDNNEAPAPSIDPAEIDISSSPGLSTILSTLDPEVSESLLTYNFLRPPASTSLSSFITPVLTTYLSTILTTTTSSSSSTPSTSTTVTTVTTATSKKPLPTSCELCDRDWIPLTNHHLIPRAVHAKALKRHWHPAAHLQNAAWLCRACHSFVHRFASNEELARDWFTVERLLEAEEVRAFAKWVSRIRWKAR</sequence>
<name>A0A2T2ZXM5_9PEZI</name>
<dbReference type="PANTHER" id="PTHR37827:SF1">
    <property type="entry name" value="HNH DOMAIN-CONTAINING PROTEIN"/>
    <property type="match status" value="1"/>
</dbReference>
<dbReference type="InParanoid" id="A0A2T2ZXM5"/>
<dbReference type="AlphaFoldDB" id="A0A2T2ZXM5"/>